<dbReference type="EMBL" id="JANHOG010001594">
    <property type="protein sequence ID" value="KAJ3534609.1"/>
    <property type="molecule type" value="Genomic_DNA"/>
</dbReference>
<name>A0ACC1S932_9APHY</name>
<proteinExistence type="predicted"/>
<dbReference type="Proteomes" id="UP001148662">
    <property type="component" value="Unassembled WGS sequence"/>
</dbReference>
<accession>A0ACC1S932</accession>
<comment type="caution">
    <text evidence="1">The sequence shown here is derived from an EMBL/GenBank/DDBJ whole genome shotgun (WGS) entry which is preliminary data.</text>
</comment>
<protein>
    <submittedName>
        <fullName evidence="1">Uncharacterized protein</fullName>
    </submittedName>
</protein>
<organism evidence="1 2">
    <name type="scientific">Phlebia brevispora</name>
    <dbReference type="NCBI Taxonomy" id="194682"/>
    <lineage>
        <taxon>Eukaryota</taxon>
        <taxon>Fungi</taxon>
        <taxon>Dikarya</taxon>
        <taxon>Basidiomycota</taxon>
        <taxon>Agaricomycotina</taxon>
        <taxon>Agaricomycetes</taxon>
        <taxon>Polyporales</taxon>
        <taxon>Meruliaceae</taxon>
        <taxon>Phlebia</taxon>
    </lineage>
</organism>
<reference evidence="1" key="1">
    <citation type="submission" date="2022-07" db="EMBL/GenBank/DDBJ databases">
        <title>Genome Sequence of Phlebia brevispora.</title>
        <authorList>
            <person name="Buettner E."/>
        </authorList>
    </citation>
    <scope>NUCLEOTIDE SEQUENCE</scope>
    <source>
        <strain evidence="1">MPL23</strain>
    </source>
</reference>
<evidence type="ECO:0000313" key="2">
    <source>
        <dbReference type="Proteomes" id="UP001148662"/>
    </source>
</evidence>
<gene>
    <name evidence="1" type="ORF">NM688_g7109</name>
</gene>
<evidence type="ECO:0000313" key="1">
    <source>
        <dbReference type="EMBL" id="KAJ3534609.1"/>
    </source>
</evidence>
<keyword evidence="2" id="KW-1185">Reference proteome</keyword>
<sequence length="360" mass="39811">MNLSAFRASLISNYSVTAALVLVCYEFIVTFQYEYVLVWKRRWTGATWLFLGNRYFMLASILMQISPIQMCYNYPLQYFMNVVANLPTIIIAVFSALRVFALLERAYVPAAFTFALGLGAVALDMYQGSQITAYYVDDPVLGSSCYVNHLISPSVLFYKNYRDHILTVLTQSTATLASTLFTIVADIIAIAITWVKTYRLVREVASVGVNSDLGTMLLRHGSLYFIVLLIVNLMNGLIALIPSLLLVDPMVTFVEILPSIILSRFLINLRQVNTQESGSAAPLSRFSTLNFRMPSIPSVIGILGEPLAGNEDDINDEDYVVAEAYEDAIGVAVDSGEGVETPDGMNITSDEIEQVPNVPV</sequence>